<gene>
    <name evidence="2" type="ORF">BKM63_22930</name>
</gene>
<keyword evidence="3" id="KW-1185">Reference proteome</keyword>
<keyword evidence="1" id="KW-0472">Membrane</keyword>
<sequence length="66" mass="7475">MQFLHIPKSGVKGELTEMFFAVGFIKKESNFSSIATSEIWMEFIFAFLGCFLFNSFKNAAAVFSFS</sequence>
<organism evidence="2 3">
    <name type="scientific">Flavobacterium johnsoniae</name>
    <name type="common">Cytophaga johnsonae</name>
    <dbReference type="NCBI Taxonomy" id="986"/>
    <lineage>
        <taxon>Bacteria</taxon>
        <taxon>Pseudomonadati</taxon>
        <taxon>Bacteroidota</taxon>
        <taxon>Flavobacteriia</taxon>
        <taxon>Flavobacteriales</taxon>
        <taxon>Flavobacteriaceae</taxon>
        <taxon>Flavobacterium</taxon>
    </lineage>
</organism>
<evidence type="ECO:0000313" key="2">
    <source>
        <dbReference type="EMBL" id="OIV39716.1"/>
    </source>
</evidence>
<feature type="transmembrane region" description="Helical" evidence="1">
    <location>
        <begin position="39"/>
        <end position="56"/>
    </location>
</feature>
<comment type="caution">
    <text evidence="2">The sequence shown here is derived from an EMBL/GenBank/DDBJ whole genome shotgun (WGS) entry which is preliminary data.</text>
</comment>
<evidence type="ECO:0000313" key="3">
    <source>
        <dbReference type="Proteomes" id="UP000182826"/>
    </source>
</evidence>
<accession>A0A1J7CDS2</accession>
<dbReference type="EMBL" id="MLFK01000013">
    <property type="protein sequence ID" value="OIV39716.1"/>
    <property type="molecule type" value="Genomic_DNA"/>
</dbReference>
<reference evidence="2 3" key="1">
    <citation type="submission" date="2016-10" db="EMBL/GenBank/DDBJ databases">
        <title>Draft Genome Sequence of Rhizobacteria Flavobacterium johnsoniae CI04.</title>
        <authorList>
            <person name="Bravo J.I."/>
            <person name="Lozano G.L."/>
            <person name="Handelsman J."/>
        </authorList>
    </citation>
    <scope>NUCLEOTIDE SEQUENCE [LARGE SCALE GENOMIC DNA]</scope>
    <source>
        <strain evidence="2 3">CI04</strain>
    </source>
</reference>
<dbReference type="AlphaFoldDB" id="A0A1J7CDS2"/>
<dbReference type="Proteomes" id="UP000182826">
    <property type="component" value="Unassembled WGS sequence"/>
</dbReference>
<keyword evidence="1" id="KW-1133">Transmembrane helix</keyword>
<proteinExistence type="predicted"/>
<name>A0A1J7CDS2_FLAJO</name>
<keyword evidence="1" id="KW-0812">Transmembrane</keyword>
<protein>
    <submittedName>
        <fullName evidence="2">Uncharacterized protein</fullName>
    </submittedName>
</protein>
<evidence type="ECO:0000256" key="1">
    <source>
        <dbReference type="SAM" id="Phobius"/>
    </source>
</evidence>